<dbReference type="InterPro" id="IPR008928">
    <property type="entry name" value="6-hairpin_glycosidase_sf"/>
</dbReference>
<keyword evidence="4" id="KW-1185">Reference proteome</keyword>
<gene>
    <name evidence="3" type="ORF">D1614_00815</name>
</gene>
<accession>A0A399T285</accession>
<dbReference type="AlphaFoldDB" id="A0A399T285"/>
<proteinExistence type="predicted"/>
<dbReference type="Pfam" id="PF17389">
    <property type="entry name" value="Bac_rhamnosid6H"/>
    <property type="match status" value="1"/>
</dbReference>
<dbReference type="GO" id="GO:0005975">
    <property type="term" value="P:carbohydrate metabolic process"/>
    <property type="evidence" value="ECO:0007669"/>
    <property type="project" value="InterPro"/>
</dbReference>
<feature type="domain" description="Alpha-L-rhamnosidase six-hairpin glycosidase" evidence="2">
    <location>
        <begin position="360"/>
        <end position="691"/>
    </location>
</feature>
<dbReference type="OrthoDB" id="9766741at2"/>
<name>A0A399T285_9BACT</name>
<feature type="signal peptide" evidence="1">
    <location>
        <begin position="1"/>
        <end position="25"/>
    </location>
</feature>
<evidence type="ECO:0000256" key="1">
    <source>
        <dbReference type="SAM" id="SignalP"/>
    </source>
</evidence>
<keyword evidence="1" id="KW-0732">Signal</keyword>
<organism evidence="3 4">
    <name type="scientific">Maribellus luteus</name>
    <dbReference type="NCBI Taxonomy" id="2305463"/>
    <lineage>
        <taxon>Bacteria</taxon>
        <taxon>Pseudomonadati</taxon>
        <taxon>Bacteroidota</taxon>
        <taxon>Bacteroidia</taxon>
        <taxon>Marinilabiliales</taxon>
        <taxon>Prolixibacteraceae</taxon>
        <taxon>Maribellus</taxon>
    </lineage>
</organism>
<dbReference type="InterPro" id="IPR008979">
    <property type="entry name" value="Galactose-bd-like_sf"/>
</dbReference>
<comment type="caution">
    <text evidence="3">The sequence shown here is derived from an EMBL/GenBank/DDBJ whole genome shotgun (WGS) entry which is preliminary data.</text>
</comment>
<evidence type="ECO:0000313" key="4">
    <source>
        <dbReference type="Proteomes" id="UP000265926"/>
    </source>
</evidence>
<dbReference type="Gene3D" id="2.60.120.260">
    <property type="entry name" value="Galactose-binding domain-like"/>
    <property type="match status" value="1"/>
</dbReference>
<dbReference type="EMBL" id="QWGR01000001">
    <property type="protein sequence ID" value="RIJ50510.1"/>
    <property type="molecule type" value="Genomic_DNA"/>
</dbReference>
<feature type="chain" id="PRO_5017339509" description="Alpha-L-rhamnosidase six-hairpin glycosidase domain-containing protein" evidence="1">
    <location>
        <begin position="26"/>
        <end position="770"/>
    </location>
</feature>
<dbReference type="PANTHER" id="PTHR34987">
    <property type="entry name" value="C, PUTATIVE (AFU_ORTHOLOGUE AFUA_3G02880)-RELATED"/>
    <property type="match status" value="1"/>
</dbReference>
<dbReference type="InterPro" id="IPR035396">
    <property type="entry name" value="Bac_rhamnosid6H"/>
</dbReference>
<dbReference type="Gene3D" id="1.50.10.10">
    <property type="match status" value="1"/>
</dbReference>
<evidence type="ECO:0000313" key="3">
    <source>
        <dbReference type="EMBL" id="RIJ50510.1"/>
    </source>
</evidence>
<dbReference type="InterPro" id="IPR012341">
    <property type="entry name" value="6hp_glycosidase-like_sf"/>
</dbReference>
<reference evidence="3 4" key="1">
    <citation type="submission" date="2018-08" db="EMBL/GenBank/DDBJ databases">
        <title>Pallidiluteibacterium maritimus gen. nov., sp. nov., isolated from coastal sediment.</title>
        <authorList>
            <person name="Zhou L.Y."/>
        </authorList>
    </citation>
    <scope>NUCLEOTIDE SEQUENCE [LARGE SCALE GENOMIC DNA]</scope>
    <source>
        <strain evidence="3 4">XSD2</strain>
    </source>
</reference>
<evidence type="ECO:0000259" key="2">
    <source>
        <dbReference type="Pfam" id="PF17389"/>
    </source>
</evidence>
<dbReference type="Gene3D" id="2.60.420.10">
    <property type="entry name" value="Maltose phosphorylase, domain 3"/>
    <property type="match status" value="1"/>
</dbReference>
<dbReference type="Proteomes" id="UP000265926">
    <property type="component" value="Unassembled WGS sequence"/>
</dbReference>
<dbReference type="PANTHER" id="PTHR34987:SF2">
    <property type="entry name" value="B, PUTATIVE (AFU_ORTHOLOGUE AFUA_7G05040)-RELATED"/>
    <property type="match status" value="1"/>
</dbReference>
<dbReference type="SUPFAM" id="SSF49785">
    <property type="entry name" value="Galactose-binding domain-like"/>
    <property type="match status" value="1"/>
</dbReference>
<dbReference type="RefSeq" id="WP_119435980.1">
    <property type="nucleotide sequence ID" value="NZ_QWGR01000001.1"/>
</dbReference>
<protein>
    <recommendedName>
        <fullName evidence="2">Alpha-L-rhamnosidase six-hairpin glycosidase domain-containing protein</fullName>
    </recommendedName>
</protein>
<sequence length="770" mass="89202">MIKPIKDYMVLMGCFLLLINNSSLARNVQGSDGSRFFQKAVPVWIDSRNVKNNKGAYVLTSSGRHNSKQQEENLTVSFRAKFEIEDFFDVKLKLAASSRYRVFINGEFLGHGPCVAGHGYYRVDEYNLKDKLHLGDNTVAIEVVGYNVDSYFQINQPAFLQAELTNNNRVIAYTSTENRAELFEAAILQQRKQDVPRYSFQRAHAESYRLAPDFRAWTKSGDDTDFRALKLEKTAAKKLIERRVKYPDYSIRKSQHQVNDSIYKFECNSTGFIGAQVVANTPVILRFFWDEILNGDGDIHPYRLGCQNEISYELEPGIYHLESFEPYTLQYLKVRIESGDGVVSEPYIRQYVNGDVAQAGFACSDTSMNRIFDAALETYKQNALDIFMDCPHRERAGWLCDSYFTARVAFNFSGNTLIETNFLENFLLPESFEFLPKGMLPMCYPADHSNANYIPNWAMWYILQLEEYVKRSGDHQMIVESRQRVADLLDFFVPYENEFGLLESLEKWVFVEWSKANKFVQDVNYPTNMLYASMLETAGRLYDWPQLVTKASRIRKVIREQAFDGQFFIDNAVRVDGVLVPQPENRTETCQYYAFFFETAKPESYPELWKTLVGDFGPEREAKKLYEEIYPSNAFIGNYLRLELLSRYGEADQMVRESVKYFEPMAQLTGTLWENVHTRASLNHGFASHIAHAYYRDVLGVKDVDLVNKRICVELNEVDLAWCEGSMPLAKGAFHLRWKKKGNRLIYHYEAPADYDVYVKNNTDLRLMEE</sequence>
<dbReference type="SUPFAM" id="SSF48208">
    <property type="entry name" value="Six-hairpin glycosidases"/>
    <property type="match status" value="1"/>
</dbReference>